<dbReference type="Gene3D" id="2.40.50.100">
    <property type="match status" value="1"/>
</dbReference>
<evidence type="ECO:0000256" key="3">
    <source>
        <dbReference type="SAM" id="Coils"/>
    </source>
</evidence>
<dbReference type="InterPro" id="IPR006143">
    <property type="entry name" value="RND_pump_MFP"/>
</dbReference>
<dbReference type="Pfam" id="PF25967">
    <property type="entry name" value="RND-MFP_C"/>
    <property type="match status" value="1"/>
</dbReference>
<dbReference type="Gene3D" id="1.10.287.470">
    <property type="entry name" value="Helix hairpin bin"/>
    <property type="match status" value="1"/>
</dbReference>
<reference evidence="8" key="1">
    <citation type="submission" date="2019-03" db="EMBL/GenBank/DDBJ databases">
        <title>Single cell metagenomics reveals metabolic interactions within the superorganism composed of flagellate Streblomastix strix and complex community of Bacteroidetes bacteria on its surface.</title>
        <authorList>
            <person name="Treitli S.C."/>
            <person name="Kolisko M."/>
            <person name="Husnik F."/>
            <person name="Keeling P."/>
            <person name="Hampl V."/>
        </authorList>
    </citation>
    <scope>NUCLEOTIDE SEQUENCE</scope>
    <source>
        <strain evidence="8">STM</strain>
    </source>
</reference>
<keyword evidence="2" id="KW-0813">Transport</keyword>
<dbReference type="Pfam" id="PF25917">
    <property type="entry name" value="BSH_RND"/>
    <property type="match status" value="1"/>
</dbReference>
<dbReference type="PANTHER" id="PTHR30469:SF36">
    <property type="entry name" value="BLL3903 PROTEIN"/>
    <property type="match status" value="1"/>
</dbReference>
<keyword evidence="3" id="KW-0175">Coiled coil</keyword>
<feature type="transmembrane region" description="Helical" evidence="4">
    <location>
        <begin position="7"/>
        <end position="28"/>
    </location>
</feature>
<dbReference type="Pfam" id="PF25954">
    <property type="entry name" value="Beta-barrel_RND_2"/>
    <property type="match status" value="1"/>
</dbReference>
<keyword evidence="4" id="KW-0812">Transmembrane</keyword>
<evidence type="ECO:0000259" key="5">
    <source>
        <dbReference type="Pfam" id="PF25917"/>
    </source>
</evidence>
<evidence type="ECO:0000256" key="4">
    <source>
        <dbReference type="SAM" id="Phobius"/>
    </source>
</evidence>
<dbReference type="InterPro" id="IPR058792">
    <property type="entry name" value="Beta-barrel_RND_2"/>
</dbReference>
<organism evidence="8">
    <name type="scientific">termite gut metagenome</name>
    <dbReference type="NCBI Taxonomy" id="433724"/>
    <lineage>
        <taxon>unclassified sequences</taxon>
        <taxon>metagenomes</taxon>
        <taxon>organismal metagenomes</taxon>
    </lineage>
</organism>
<keyword evidence="4" id="KW-1133">Transmembrane helix</keyword>
<evidence type="ECO:0000259" key="6">
    <source>
        <dbReference type="Pfam" id="PF25954"/>
    </source>
</evidence>
<proteinExistence type="predicted"/>
<name>A0A5J4RXE3_9ZZZZ</name>
<dbReference type="Gene3D" id="2.40.30.170">
    <property type="match status" value="1"/>
</dbReference>
<dbReference type="Gene3D" id="2.40.420.20">
    <property type="match status" value="1"/>
</dbReference>
<dbReference type="PANTHER" id="PTHR30469">
    <property type="entry name" value="MULTIDRUG RESISTANCE PROTEIN MDTA"/>
    <property type="match status" value="1"/>
</dbReference>
<dbReference type="EMBL" id="SNRY01000663">
    <property type="protein sequence ID" value="KAA6337875.1"/>
    <property type="molecule type" value="Genomic_DNA"/>
</dbReference>
<feature type="coiled-coil region" evidence="3">
    <location>
        <begin position="116"/>
        <end position="174"/>
    </location>
</feature>
<dbReference type="GO" id="GO:0015562">
    <property type="term" value="F:efflux transmembrane transporter activity"/>
    <property type="evidence" value="ECO:0007669"/>
    <property type="project" value="TreeGrafter"/>
</dbReference>
<dbReference type="SUPFAM" id="SSF111369">
    <property type="entry name" value="HlyD-like secretion proteins"/>
    <property type="match status" value="1"/>
</dbReference>
<dbReference type="NCBIfam" id="TIGR01730">
    <property type="entry name" value="RND_mfp"/>
    <property type="match status" value="1"/>
</dbReference>
<gene>
    <name evidence="8" type="ORF">EZS27_014065</name>
</gene>
<evidence type="ECO:0000256" key="2">
    <source>
        <dbReference type="ARBA" id="ARBA00022448"/>
    </source>
</evidence>
<feature type="domain" description="Multidrug resistance protein MdtA-like barrel-sandwich hybrid" evidence="5">
    <location>
        <begin position="84"/>
        <end position="200"/>
    </location>
</feature>
<evidence type="ECO:0000259" key="7">
    <source>
        <dbReference type="Pfam" id="PF25967"/>
    </source>
</evidence>
<dbReference type="GO" id="GO:1990281">
    <property type="term" value="C:efflux pump complex"/>
    <property type="evidence" value="ECO:0007669"/>
    <property type="project" value="TreeGrafter"/>
</dbReference>
<comment type="subcellular location">
    <subcellularLocation>
        <location evidence="1">Cell envelope</location>
    </subcellularLocation>
</comment>
<protein>
    <submittedName>
        <fullName evidence="8">Toluene efflux pump periplasmic linker protein TtgG</fullName>
    </submittedName>
</protein>
<comment type="caution">
    <text evidence="8">The sequence shown here is derived from an EMBL/GenBank/DDBJ whole genome shotgun (WGS) entry which is preliminary data.</text>
</comment>
<feature type="domain" description="Multidrug resistance protein MdtA-like C-terminal permuted SH3" evidence="7">
    <location>
        <begin position="293"/>
        <end position="350"/>
    </location>
</feature>
<keyword evidence="4" id="KW-0472">Membrane</keyword>
<evidence type="ECO:0000256" key="1">
    <source>
        <dbReference type="ARBA" id="ARBA00004196"/>
    </source>
</evidence>
<sequence length="366" mass="40157">MNKGLKWAIIAFIGIILIIGLAVAGYFLSISKSDEPAVTDAKEKTIKPQRRENRMLNVNAMIIKQQSLTDEISRRGRLVADEEVDLSFETSGKITKINFAEGSTVQKGQLLAKVNDASLQAQLKRLEVQLKLAEDRVFRQNALLEKDAVSKEAYEQVQTDLATLRADIELIKANIALTELHAPFEGVIGLRQVSEGAYASPSTVIAKLTKLSPLKLEFSVPEQYASQIKKGTKVNFNIEGDLNTFNAQVYATESKIETTTNSLIIRALYPNDNGKLLPGQTTSLKIKMHEISDAIAIPSEAIVPEMGQDKVFLYKSGKAYPVTITKGLRTDALVQVLNGLSIGDTLITSGTLQLRMGLDVLLDEIN</sequence>
<evidence type="ECO:0000313" key="8">
    <source>
        <dbReference type="EMBL" id="KAA6337875.1"/>
    </source>
</evidence>
<dbReference type="InterPro" id="IPR058625">
    <property type="entry name" value="MdtA-like_BSH"/>
</dbReference>
<dbReference type="AlphaFoldDB" id="A0A5J4RXE3"/>
<dbReference type="InterPro" id="IPR058627">
    <property type="entry name" value="MdtA-like_C"/>
</dbReference>
<accession>A0A5J4RXE3</accession>
<feature type="domain" description="CusB-like beta-barrel" evidence="6">
    <location>
        <begin position="216"/>
        <end position="287"/>
    </location>
</feature>